<sequence>MVEKDVVGENRQGVLSSDSSATIKLDVKGPPNGGLKAWLQILGAFFLYFNTWGVVSSFGSYESDYEDSILANSGSFQISTIGSVQSFLMVFMGFIAGPIFDKGFFTYLLRLGTLLVLVGTITQGLSTDYWQLLLSQGVCVGIGMGCLAVPAVAVPSAWFSTKLPFANGIVVSAGGFGGVVYPIMIRSLIPLIGFKYTSLSVALIVLVTLGISNVVLQQPTAPRAKRDFLDRSALTDVPYLLFVLGCVLTFLGLYTTFFYIATYAVEANVTSESMALYLVSILNGSSVFGRVLPNVPAITQRLGPLNMMVVSVFSLALVVLCFNAGPNLAGLVVMVIFYGFFVGAFFTLQPTIFERLTEDKGRYGTRLGMASTVSSIGLLLGAPAAGALMRTYGFYACWAWSGVSLALGATAMAASRGLVSRWRWGMTV</sequence>
<keyword evidence="3" id="KW-0472">Membrane</keyword>
<name>A0A194VJB5_CYTMA</name>
<dbReference type="PANTHER" id="PTHR11360">
    <property type="entry name" value="MONOCARBOXYLATE TRANSPORTER"/>
    <property type="match status" value="1"/>
</dbReference>
<feature type="domain" description="Major facilitator superfamily (MFS) profile" evidence="4">
    <location>
        <begin position="36"/>
        <end position="428"/>
    </location>
</feature>
<feature type="transmembrane region" description="Helical" evidence="3">
    <location>
        <begin position="365"/>
        <end position="386"/>
    </location>
</feature>
<dbReference type="Proteomes" id="UP000078559">
    <property type="component" value="Unassembled WGS sequence"/>
</dbReference>
<evidence type="ECO:0000259" key="4">
    <source>
        <dbReference type="PROSITE" id="PS50850"/>
    </source>
</evidence>
<dbReference type="AlphaFoldDB" id="A0A194VJB5"/>
<feature type="transmembrane region" description="Helical" evidence="3">
    <location>
        <begin position="165"/>
        <end position="184"/>
    </location>
</feature>
<evidence type="ECO:0000256" key="3">
    <source>
        <dbReference type="SAM" id="Phobius"/>
    </source>
</evidence>
<evidence type="ECO:0000313" key="6">
    <source>
        <dbReference type="Proteomes" id="UP000078559"/>
    </source>
</evidence>
<proteinExistence type="inferred from homology"/>
<keyword evidence="3" id="KW-0812">Transmembrane</keyword>
<gene>
    <name evidence="5" type="ORF">VM1G_11015</name>
</gene>
<feature type="transmembrane region" description="Helical" evidence="3">
    <location>
        <begin position="107"/>
        <end position="126"/>
    </location>
</feature>
<dbReference type="SUPFAM" id="SSF103473">
    <property type="entry name" value="MFS general substrate transporter"/>
    <property type="match status" value="1"/>
</dbReference>
<protein>
    <submittedName>
        <fullName evidence="5">Riboflavin transporter MCH5</fullName>
    </submittedName>
</protein>
<dbReference type="GO" id="GO:0016020">
    <property type="term" value="C:membrane"/>
    <property type="evidence" value="ECO:0007669"/>
    <property type="project" value="UniProtKB-SubCell"/>
</dbReference>
<dbReference type="InterPro" id="IPR020846">
    <property type="entry name" value="MFS_dom"/>
</dbReference>
<feature type="transmembrane region" description="Helical" evidence="3">
    <location>
        <begin position="37"/>
        <end position="55"/>
    </location>
</feature>
<dbReference type="GO" id="GO:0022857">
    <property type="term" value="F:transmembrane transporter activity"/>
    <property type="evidence" value="ECO:0007669"/>
    <property type="project" value="InterPro"/>
</dbReference>
<feature type="transmembrane region" description="Helical" evidence="3">
    <location>
        <begin position="75"/>
        <end position="95"/>
    </location>
</feature>
<feature type="transmembrane region" description="Helical" evidence="3">
    <location>
        <begin position="392"/>
        <end position="414"/>
    </location>
</feature>
<dbReference type="InterPro" id="IPR036259">
    <property type="entry name" value="MFS_trans_sf"/>
</dbReference>
<evidence type="ECO:0000256" key="1">
    <source>
        <dbReference type="ARBA" id="ARBA00004141"/>
    </source>
</evidence>
<evidence type="ECO:0000313" key="5">
    <source>
        <dbReference type="EMBL" id="KUI64234.1"/>
    </source>
</evidence>
<dbReference type="PANTHER" id="PTHR11360:SF234">
    <property type="entry name" value="MFS-TYPE TRANSPORTER DBAD-RELATED"/>
    <property type="match status" value="1"/>
</dbReference>
<feature type="transmembrane region" description="Helical" evidence="3">
    <location>
        <begin position="305"/>
        <end position="325"/>
    </location>
</feature>
<feature type="transmembrane region" description="Helical" evidence="3">
    <location>
        <begin position="132"/>
        <end position="153"/>
    </location>
</feature>
<dbReference type="PROSITE" id="PS50850">
    <property type="entry name" value="MFS"/>
    <property type="match status" value="1"/>
</dbReference>
<dbReference type="Pfam" id="PF07690">
    <property type="entry name" value="MFS_1"/>
    <property type="match status" value="1"/>
</dbReference>
<dbReference type="InterPro" id="IPR011701">
    <property type="entry name" value="MFS"/>
</dbReference>
<feature type="transmembrane region" description="Helical" evidence="3">
    <location>
        <begin position="196"/>
        <end position="216"/>
    </location>
</feature>
<feature type="transmembrane region" description="Helical" evidence="3">
    <location>
        <begin position="237"/>
        <end position="262"/>
    </location>
</feature>
<feature type="transmembrane region" description="Helical" evidence="3">
    <location>
        <begin position="331"/>
        <end position="353"/>
    </location>
</feature>
<comment type="similarity">
    <text evidence="2">Belongs to the major facilitator superfamily. Monocarboxylate porter (TC 2.A.1.13) family.</text>
</comment>
<reference evidence="5" key="1">
    <citation type="submission" date="2014-12" db="EMBL/GenBank/DDBJ databases">
        <title>Genome Sequence of Valsa Canker Pathogens Uncovers a Specific Adaption of Colonization on Woody Bark.</title>
        <authorList>
            <person name="Yin Z."/>
            <person name="Liu H."/>
            <person name="Gao X."/>
            <person name="Li Z."/>
            <person name="Song N."/>
            <person name="Ke X."/>
            <person name="Dai Q."/>
            <person name="Wu Y."/>
            <person name="Sun Y."/>
            <person name="Xu J.-R."/>
            <person name="Kang Z.K."/>
            <person name="Wang L."/>
            <person name="Huang L."/>
        </authorList>
    </citation>
    <scope>NUCLEOTIDE SEQUENCE [LARGE SCALE GENOMIC DNA]</scope>
    <source>
        <strain evidence="5">03-8</strain>
    </source>
</reference>
<keyword evidence="6" id="KW-1185">Reference proteome</keyword>
<dbReference type="SMR" id="A0A194VJB5"/>
<organism evidence="5 6">
    <name type="scientific">Cytospora mali</name>
    <name type="common">Apple Valsa canker fungus</name>
    <name type="synonym">Valsa mali</name>
    <dbReference type="NCBI Taxonomy" id="578113"/>
    <lineage>
        <taxon>Eukaryota</taxon>
        <taxon>Fungi</taxon>
        <taxon>Dikarya</taxon>
        <taxon>Ascomycota</taxon>
        <taxon>Pezizomycotina</taxon>
        <taxon>Sordariomycetes</taxon>
        <taxon>Sordariomycetidae</taxon>
        <taxon>Diaporthales</taxon>
        <taxon>Cytosporaceae</taxon>
        <taxon>Cytospora</taxon>
    </lineage>
</organism>
<evidence type="ECO:0000256" key="2">
    <source>
        <dbReference type="ARBA" id="ARBA00006727"/>
    </source>
</evidence>
<keyword evidence="3" id="KW-1133">Transmembrane helix</keyword>
<dbReference type="InterPro" id="IPR050327">
    <property type="entry name" value="Proton-linked_MCT"/>
</dbReference>
<dbReference type="OrthoDB" id="6509908at2759"/>
<dbReference type="EMBL" id="KN796125">
    <property type="protein sequence ID" value="KUI64234.1"/>
    <property type="molecule type" value="Genomic_DNA"/>
</dbReference>
<comment type="subcellular location">
    <subcellularLocation>
        <location evidence="1">Membrane</location>
        <topology evidence="1">Multi-pass membrane protein</topology>
    </subcellularLocation>
</comment>
<feature type="transmembrane region" description="Helical" evidence="3">
    <location>
        <begin position="274"/>
        <end position="293"/>
    </location>
</feature>
<accession>A0A194VJB5</accession>
<dbReference type="Gene3D" id="1.20.1250.20">
    <property type="entry name" value="MFS general substrate transporter like domains"/>
    <property type="match status" value="1"/>
</dbReference>